<evidence type="ECO:0000313" key="2">
    <source>
        <dbReference type="EMBL" id="CAB5221952.1"/>
    </source>
</evidence>
<dbReference type="Gene3D" id="3.30.1130.10">
    <property type="match status" value="2"/>
</dbReference>
<feature type="domain" description="NADPH-dependent 7-cyano-7-deazaguanine reductase N-terminal" evidence="1">
    <location>
        <begin position="31"/>
        <end position="142"/>
    </location>
</feature>
<dbReference type="GO" id="GO:0033739">
    <property type="term" value="F:preQ1 synthase activity"/>
    <property type="evidence" value="ECO:0007669"/>
    <property type="project" value="InterPro"/>
</dbReference>
<dbReference type="InterPro" id="IPR029139">
    <property type="entry name" value="QueF_N"/>
</dbReference>
<dbReference type="Pfam" id="PF14819">
    <property type="entry name" value="QueF_N"/>
    <property type="match status" value="1"/>
</dbReference>
<accession>A0A6J7WZ13</accession>
<reference evidence="2" key="1">
    <citation type="submission" date="2020-05" db="EMBL/GenBank/DDBJ databases">
        <authorList>
            <person name="Chiriac C."/>
            <person name="Salcher M."/>
            <person name="Ghai R."/>
            <person name="Kavagutti S V."/>
        </authorList>
    </citation>
    <scope>NUCLEOTIDE SEQUENCE</scope>
</reference>
<organism evidence="2">
    <name type="scientific">uncultured Caudovirales phage</name>
    <dbReference type="NCBI Taxonomy" id="2100421"/>
    <lineage>
        <taxon>Viruses</taxon>
        <taxon>Duplodnaviria</taxon>
        <taxon>Heunggongvirae</taxon>
        <taxon>Uroviricota</taxon>
        <taxon>Caudoviricetes</taxon>
        <taxon>Peduoviridae</taxon>
        <taxon>Maltschvirus</taxon>
        <taxon>Maltschvirus maltsch</taxon>
    </lineage>
</organism>
<dbReference type="SUPFAM" id="SSF55620">
    <property type="entry name" value="Tetrahydrobiopterin biosynthesis enzymes-like"/>
    <property type="match status" value="1"/>
</dbReference>
<protein>
    <submittedName>
        <fullName evidence="2">7-cyano-7-deazaguanine reductase</fullName>
    </submittedName>
</protein>
<dbReference type="InterPro" id="IPR043133">
    <property type="entry name" value="GTP-CH-I_C/QueF"/>
</dbReference>
<dbReference type="PANTHER" id="PTHR34354:SF1">
    <property type="entry name" value="NADPH-DEPENDENT 7-CYANO-7-DEAZAGUANINE REDUCTASE"/>
    <property type="match status" value="1"/>
</dbReference>
<name>A0A6J7WZ13_9CAUD</name>
<dbReference type="GO" id="GO:0008616">
    <property type="term" value="P:tRNA queuosine(34) biosynthetic process"/>
    <property type="evidence" value="ECO:0007669"/>
    <property type="project" value="InterPro"/>
</dbReference>
<dbReference type="InterPro" id="IPR029500">
    <property type="entry name" value="QueF"/>
</dbReference>
<dbReference type="PANTHER" id="PTHR34354">
    <property type="entry name" value="NADPH-DEPENDENT 7-CYANO-7-DEAZAGUANINE REDUCTASE"/>
    <property type="match status" value="1"/>
</dbReference>
<dbReference type="Pfam" id="PF14489">
    <property type="entry name" value="QueF"/>
    <property type="match status" value="1"/>
</dbReference>
<dbReference type="EMBL" id="LR798294">
    <property type="protein sequence ID" value="CAB5221952.1"/>
    <property type="molecule type" value="Genomic_DNA"/>
</dbReference>
<dbReference type="InterPro" id="IPR050084">
    <property type="entry name" value="NADPH_dep_7-cyano-7-deazaG_red"/>
</dbReference>
<evidence type="ECO:0000259" key="1">
    <source>
        <dbReference type="Pfam" id="PF14819"/>
    </source>
</evidence>
<sequence length="306" mass="34972">MNNQEELNKLVGVHLGKAGDGSAVKPYVTPDEVDPSLLVAVPRHLNRTGYGIQEEELPFVGIDAWNSYEFSTLQKNGFPISGWLKFTYSSSTPNIVESKSVKLYLNSYNMARLIESKEELWKIEEQVERDIAKAVGGEVGVYIAIGDVDTVKPMKGDFMSLENYCNVDKMSFDRYNESSDILEVVPSIGRYERWRSHSLRSNCRVTNQPDWGDVYIHIKGEKAVTPESLLQYIVSMRKENHFHEEIAECIYKRLWDLLEPEELLVTCLYTRRGGIDINPTRASNYPLLNEAPIIDAYNFCEKTARQ</sequence>
<proteinExistence type="predicted"/>
<gene>
    <name evidence="2" type="ORF">UFOVP242_166</name>
</gene>